<dbReference type="InterPro" id="IPR018490">
    <property type="entry name" value="cNMP-bd_dom_sf"/>
</dbReference>
<dbReference type="PROSITE" id="PS51063">
    <property type="entry name" value="HTH_CRP_2"/>
    <property type="match status" value="1"/>
</dbReference>
<evidence type="ECO:0000256" key="4">
    <source>
        <dbReference type="ARBA" id="ARBA00023163"/>
    </source>
</evidence>
<dbReference type="InterPro" id="IPR014710">
    <property type="entry name" value="RmlC-like_jellyroll"/>
</dbReference>
<dbReference type="Pfam" id="PF13545">
    <property type="entry name" value="HTH_Crp_2"/>
    <property type="match status" value="1"/>
</dbReference>
<reference evidence="7 8" key="1">
    <citation type="submission" date="2020-08" db="EMBL/GenBank/DDBJ databases">
        <title>A Genomic Blueprint of the Chicken Gut Microbiome.</title>
        <authorList>
            <person name="Gilroy R."/>
            <person name="Ravi A."/>
            <person name="Getino M."/>
            <person name="Pursley I."/>
            <person name="Horton D.L."/>
            <person name="Alikhan N.-F."/>
            <person name="Baker D."/>
            <person name="Gharbi K."/>
            <person name="Hall N."/>
            <person name="Watson M."/>
            <person name="Adriaenssens E.M."/>
            <person name="Foster-Nyarko E."/>
            <person name="Jarju S."/>
            <person name="Secka A."/>
            <person name="Antonio M."/>
            <person name="Oren A."/>
            <person name="Chaudhuri R."/>
            <person name="La Ragione R.M."/>
            <person name="Hildebrand F."/>
            <person name="Pallen M.J."/>
        </authorList>
    </citation>
    <scope>NUCLEOTIDE SEQUENCE [LARGE SCALE GENOMIC DNA]</scope>
    <source>
        <strain evidence="7 8">Sa3CUA8</strain>
    </source>
</reference>
<keyword evidence="2" id="KW-0238">DNA-binding</keyword>
<gene>
    <name evidence="7" type="ORF">H9659_06820</name>
</gene>
<dbReference type="Pfam" id="PF00027">
    <property type="entry name" value="cNMP_binding"/>
    <property type="match status" value="1"/>
</dbReference>
<dbReference type="PRINTS" id="PR00034">
    <property type="entry name" value="HTHCRP"/>
</dbReference>
<dbReference type="PANTHER" id="PTHR24567">
    <property type="entry name" value="CRP FAMILY TRANSCRIPTIONAL REGULATORY PROTEIN"/>
    <property type="match status" value="1"/>
</dbReference>
<dbReference type="CDD" id="cd00092">
    <property type="entry name" value="HTH_CRP"/>
    <property type="match status" value="1"/>
</dbReference>
<evidence type="ECO:0000256" key="2">
    <source>
        <dbReference type="ARBA" id="ARBA00023125"/>
    </source>
</evidence>
<dbReference type="SMART" id="SM00100">
    <property type="entry name" value="cNMP"/>
    <property type="match status" value="1"/>
</dbReference>
<dbReference type="Proteomes" id="UP000659496">
    <property type="component" value="Unassembled WGS sequence"/>
</dbReference>
<dbReference type="SUPFAM" id="SSF51206">
    <property type="entry name" value="cAMP-binding domain-like"/>
    <property type="match status" value="1"/>
</dbReference>
<organism evidence="7 8">
    <name type="scientific">Sporosarcina gallistercoris</name>
    <dbReference type="NCBI Taxonomy" id="2762245"/>
    <lineage>
        <taxon>Bacteria</taxon>
        <taxon>Bacillati</taxon>
        <taxon>Bacillota</taxon>
        <taxon>Bacilli</taxon>
        <taxon>Bacillales</taxon>
        <taxon>Caryophanaceae</taxon>
        <taxon>Sporosarcina</taxon>
    </lineage>
</organism>
<keyword evidence="4" id="KW-0804">Transcription</keyword>
<evidence type="ECO:0000259" key="6">
    <source>
        <dbReference type="PROSITE" id="PS51063"/>
    </source>
</evidence>
<dbReference type="InterPro" id="IPR000595">
    <property type="entry name" value="cNMP-bd_dom"/>
</dbReference>
<dbReference type="CDD" id="cd00038">
    <property type="entry name" value="CAP_ED"/>
    <property type="match status" value="1"/>
</dbReference>
<dbReference type="InterPro" id="IPR050397">
    <property type="entry name" value="Env_Response_Regulators"/>
</dbReference>
<sequence>MIKNNQCSHEAENSAGMRELCISTVPIFNHLEADEMNEIVNTTNSVKYSRGDTIYRAGDKSVGLQIVHRGRLKIYRLSETGKEQLVRILGPGDFTGELSLFSESVHDAYAEAMESVEICVMNREDFQQFLLKYPAISVKMLTEFSSRLLKTEKQTASLAMDTAETRIAMYLAEQVKEQQNKLVSLPMTRKDLASHLGTTPETVSRKLSEFEEAGWIEQRTQRKIKVLDLDALLTR</sequence>
<feature type="domain" description="HTH crp-type" evidence="6">
    <location>
        <begin position="161"/>
        <end position="230"/>
    </location>
</feature>
<dbReference type="PANTHER" id="PTHR24567:SF28">
    <property type="entry name" value="LISTERIOLYSIN REGULATORY PROTEIN"/>
    <property type="match status" value="1"/>
</dbReference>
<evidence type="ECO:0000256" key="3">
    <source>
        <dbReference type="ARBA" id="ARBA00023159"/>
    </source>
</evidence>
<feature type="domain" description="Cyclic nucleotide-binding" evidence="5">
    <location>
        <begin position="27"/>
        <end position="147"/>
    </location>
</feature>
<dbReference type="InterPro" id="IPR012318">
    <property type="entry name" value="HTH_CRP"/>
</dbReference>
<dbReference type="SMART" id="SM00419">
    <property type="entry name" value="HTH_CRP"/>
    <property type="match status" value="1"/>
</dbReference>
<dbReference type="EMBL" id="JACSQY010000003">
    <property type="protein sequence ID" value="MBD7908033.1"/>
    <property type="molecule type" value="Genomic_DNA"/>
</dbReference>
<keyword evidence="3" id="KW-0010">Activator</keyword>
<protein>
    <submittedName>
        <fullName evidence="7">Crp/Fnr family transcriptional regulator</fullName>
    </submittedName>
</protein>
<evidence type="ECO:0000256" key="1">
    <source>
        <dbReference type="ARBA" id="ARBA00023015"/>
    </source>
</evidence>
<dbReference type="Gene3D" id="1.10.10.10">
    <property type="entry name" value="Winged helix-like DNA-binding domain superfamily/Winged helix DNA-binding domain"/>
    <property type="match status" value="1"/>
</dbReference>
<dbReference type="PROSITE" id="PS50042">
    <property type="entry name" value="CNMP_BINDING_3"/>
    <property type="match status" value="1"/>
</dbReference>
<dbReference type="InterPro" id="IPR036388">
    <property type="entry name" value="WH-like_DNA-bd_sf"/>
</dbReference>
<dbReference type="Gene3D" id="2.60.120.10">
    <property type="entry name" value="Jelly Rolls"/>
    <property type="match status" value="1"/>
</dbReference>
<accession>A0ABR8PIL9</accession>
<keyword evidence="8" id="KW-1185">Reference proteome</keyword>
<evidence type="ECO:0000313" key="7">
    <source>
        <dbReference type="EMBL" id="MBD7908033.1"/>
    </source>
</evidence>
<comment type="caution">
    <text evidence="7">The sequence shown here is derived from an EMBL/GenBank/DDBJ whole genome shotgun (WGS) entry which is preliminary data.</text>
</comment>
<keyword evidence="1" id="KW-0805">Transcription regulation</keyword>
<dbReference type="RefSeq" id="WP_191689166.1">
    <property type="nucleotide sequence ID" value="NZ_JACSQY010000003.1"/>
</dbReference>
<evidence type="ECO:0000313" key="8">
    <source>
        <dbReference type="Proteomes" id="UP000659496"/>
    </source>
</evidence>
<name>A0ABR8PIL9_9BACL</name>
<dbReference type="InterPro" id="IPR036390">
    <property type="entry name" value="WH_DNA-bd_sf"/>
</dbReference>
<evidence type="ECO:0000259" key="5">
    <source>
        <dbReference type="PROSITE" id="PS50042"/>
    </source>
</evidence>
<proteinExistence type="predicted"/>
<dbReference type="SUPFAM" id="SSF46785">
    <property type="entry name" value="Winged helix' DNA-binding domain"/>
    <property type="match status" value="1"/>
</dbReference>